<evidence type="ECO:0000256" key="4">
    <source>
        <dbReference type="ARBA" id="ARBA00022643"/>
    </source>
</evidence>
<keyword evidence="5" id="KW-0274">FAD</keyword>
<dbReference type="GeneID" id="94426253"/>
<dbReference type="InterPro" id="IPR017938">
    <property type="entry name" value="Riboflavin_synthase-like_b-brl"/>
</dbReference>
<evidence type="ECO:0000256" key="2">
    <source>
        <dbReference type="ARBA" id="ARBA00001974"/>
    </source>
</evidence>
<dbReference type="PRINTS" id="PR00369">
    <property type="entry name" value="FLAVODOXIN"/>
</dbReference>
<dbReference type="InterPro" id="IPR001709">
    <property type="entry name" value="Flavoprot_Pyr_Nucl_cyt_Rdtase"/>
</dbReference>
<evidence type="ECO:0000259" key="7">
    <source>
        <dbReference type="PROSITE" id="PS50902"/>
    </source>
</evidence>
<evidence type="ECO:0000313" key="9">
    <source>
        <dbReference type="Proteomes" id="UP000221165"/>
    </source>
</evidence>
<dbReference type="Pfam" id="PF00175">
    <property type="entry name" value="NAD_binding_1"/>
    <property type="match status" value="1"/>
</dbReference>
<dbReference type="Gene3D" id="3.40.50.360">
    <property type="match status" value="1"/>
</dbReference>
<feature type="domain" description="Flavodoxin-like" evidence="7">
    <location>
        <begin position="107"/>
        <end position="268"/>
    </location>
</feature>
<evidence type="ECO:0000256" key="3">
    <source>
        <dbReference type="ARBA" id="ARBA00022630"/>
    </source>
</evidence>
<dbReference type="OrthoDB" id="1688044at2759"/>
<dbReference type="AlphaFoldDB" id="A0A2C6L6I3"/>
<comment type="caution">
    <text evidence="8">The sequence shown here is derived from an EMBL/GenBank/DDBJ whole genome shotgun (WGS) entry which is preliminary data.</text>
</comment>
<feature type="compositionally biased region" description="Basic and acidic residues" evidence="6">
    <location>
        <begin position="483"/>
        <end position="494"/>
    </location>
</feature>
<keyword evidence="9" id="KW-1185">Reference proteome</keyword>
<dbReference type="InterPro" id="IPR001094">
    <property type="entry name" value="Flavdoxin-like"/>
</dbReference>
<feature type="region of interest" description="Disordered" evidence="6">
    <location>
        <begin position="50"/>
        <end position="99"/>
    </location>
</feature>
<dbReference type="PANTHER" id="PTHR19384">
    <property type="entry name" value="NITRIC OXIDE SYNTHASE-RELATED"/>
    <property type="match status" value="1"/>
</dbReference>
<dbReference type="InterPro" id="IPR008254">
    <property type="entry name" value="Flavodoxin/NO_synth"/>
</dbReference>
<feature type="compositionally biased region" description="Low complexity" evidence="6">
    <location>
        <begin position="553"/>
        <end position="573"/>
    </location>
</feature>
<dbReference type="Gene3D" id="2.40.30.10">
    <property type="entry name" value="Translation factors"/>
    <property type="match status" value="1"/>
</dbReference>
<evidence type="ECO:0000256" key="5">
    <source>
        <dbReference type="ARBA" id="ARBA00022827"/>
    </source>
</evidence>
<comment type="cofactor">
    <cofactor evidence="2">
        <name>FAD</name>
        <dbReference type="ChEBI" id="CHEBI:57692"/>
    </cofactor>
</comment>
<dbReference type="GO" id="GO:0010181">
    <property type="term" value="F:FMN binding"/>
    <property type="evidence" value="ECO:0007669"/>
    <property type="project" value="InterPro"/>
</dbReference>
<dbReference type="GO" id="GO:0016491">
    <property type="term" value="F:oxidoreductase activity"/>
    <property type="evidence" value="ECO:0007669"/>
    <property type="project" value="InterPro"/>
</dbReference>
<feature type="compositionally biased region" description="Low complexity" evidence="6">
    <location>
        <begin position="75"/>
        <end position="88"/>
    </location>
</feature>
<evidence type="ECO:0000256" key="6">
    <source>
        <dbReference type="SAM" id="MobiDB-lite"/>
    </source>
</evidence>
<dbReference type="InterPro" id="IPR029039">
    <property type="entry name" value="Flavoprotein-like_sf"/>
</dbReference>
<dbReference type="SUPFAM" id="SSF52218">
    <property type="entry name" value="Flavoproteins"/>
    <property type="match status" value="1"/>
</dbReference>
<dbReference type="PROSITE" id="PS50902">
    <property type="entry name" value="FLAVODOXIN_LIKE"/>
    <property type="match status" value="1"/>
</dbReference>
<dbReference type="EMBL" id="MIGC01001206">
    <property type="protein sequence ID" value="PHJ23308.1"/>
    <property type="molecule type" value="Genomic_DNA"/>
</dbReference>
<sequence>MSSKASFFSRLQASATSSPLRTLLVSATVLSTATAVYLLVRRLRLQRIESRSTAPPSARPTSLHSTGNAKKRHAASSSSSNSLHSSSNGKEEGEKKDAEGELDADSIFIYFGSQTGTAESYSEELASAILEEVEGVKRVPVIDLEDFDAEKFLKQKFKILVVATCGEGEPTDNARDFFAWLKDYAHSCEKSATAEALSSSPRMRGFAAVFGFGNREYEHYNRMGKRTHKLLHKIHKAQRAAFSSQEGDSPSIGSSQVKDANTTTPSVFQLLCPLGLGDGAGDPDADFAQWQREQLLPRLQQVFSGGQGEASPKTDEVSSYPSLVASEGSLVSSPPMSPLHSQALPNGQSIASGLVNKEGDETKLEERRIDGQGEVKAFTSFERGGTSESLNGPTADQFLLGTSRSGSGASAIFEENVAIERAKKKVGMWVRRHTEETFRLAVGSSIAVLLAEHQRVEARILVPMTTSRGNSLLVSSSSSNSVPHDKRTKERIDTEGLNSNGDGRSSTLKKTFWDYCRLRQTPQGVSAKFFFNMQEAPVRRVEELRQKPNVRASWPSSSSTDASSSSPASSTESQGREDDKATAKEESTVEVELDLTELPSIQYRAADTMYCLHRNSHEEISWWHEFLGFKDQGISLSDYLHWLPGPDALSSSSSSSSYAVPFPTPCTVEEALGYYCNLTGQLPKFALSCLSLWITDPDERRQWLFLVSEHHRACSIFESCIKVPQLSLRDLLPVLAPSFKRPEIPIFHLEQESEKTSTLQRMENDGDEESDDNIMNKRELGLVLSLLAFVHFPRAYTIASSPLQISKEMGIRTVCLCVGLVAEHRDSLEASIHRLQENGLKCFWSPIASQQPRTMLRQDQRLFLGACSSYLTRQLKKGDYLQILVKPSSFRLPSNVRTPVIMVAAGTGIAPFIAFLRELESRGGWGSSVVLFFGCRRENEDFLYRDQLLELAGEKRTSEHGKRKDGKSNAKNGAPVLTHLFCAFSRQPGQRRVYVQDKLREEKDLVWKLLREEQGNLYMCGRTAMAAGVTEELGRIAREKLGGEEQGSAFIHDLKHMVYPGCSLSSPPPS</sequence>
<dbReference type="SUPFAM" id="SSF52343">
    <property type="entry name" value="Ferredoxin reductase-like, C-terminal NADP-linked domain"/>
    <property type="match status" value="1"/>
</dbReference>
<dbReference type="PRINTS" id="PR00371">
    <property type="entry name" value="FPNCR"/>
</dbReference>
<dbReference type="GO" id="GO:0050660">
    <property type="term" value="F:flavin adenine dinucleotide binding"/>
    <property type="evidence" value="ECO:0007669"/>
    <property type="project" value="TreeGrafter"/>
</dbReference>
<dbReference type="InterPro" id="IPR023173">
    <property type="entry name" value="NADPH_Cyt_P450_Rdtase_alpha"/>
</dbReference>
<gene>
    <name evidence="8" type="ORF">CSUI_002843</name>
</gene>
<feature type="compositionally biased region" description="Polar residues" evidence="6">
    <location>
        <begin position="51"/>
        <end position="68"/>
    </location>
</feature>
<keyword evidence="4" id="KW-0288">FMN</keyword>
<protein>
    <submittedName>
        <fullName evidence="8">Flavodoxin domain-containing protein</fullName>
    </submittedName>
</protein>
<dbReference type="Gene3D" id="3.40.50.80">
    <property type="entry name" value="Nucleotide-binding domain of ferredoxin-NADP reductase (FNR) module"/>
    <property type="match status" value="1"/>
</dbReference>
<dbReference type="RefSeq" id="XP_067924984.1">
    <property type="nucleotide sequence ID" value="XM_068063042.1"/>
</dbReference>
<proteinExistence type="predicted"/>
<name>A0A2C6L6I3_9APIC</name>
<keyword evidence="3" id="KW-0285">Flavoprotein</keyword>
<evidence type="ECO:0000313" key="8">
    <source>
        <dbReference type="EMBL" id="PHJ23308.1"/>
    </source>
</evidence>
<feature type="compositionally biased region" description="Low complexity" evidence="6">
    <location>
        <begin position="472"/>
        <end position="482"/>
    </location>
</feature>
<accession>A0A2C6L6I3</accession>
<feature type="region of interest" description="Disordered" evidence="6">
    <location>
        <begin position="546"/>
        <end position="589"/>
    </location>
</feature>
<dbReference type="Gene3D" id="1.20.990.10">
    <property type="entry name" value="NADPH-cytochrome p450 Reductase, Chain A, domain 3"/>
    <property type="match status" value="1"/>
</dbReference>
<dbReference type="SUPFAM" id="SSF63380">
    <property type="entry name" value="Riboflavin synthase domain-like"/>
    <property type="match status" value="1"/>
</dbReference>
<dbReference type="Proteomes" id="UP000221165">
    <property type="component" value="Unassembled WGS sequence"/>
</dbReference>
<dbReference type="GO" id="GO:0005829">
    <property type="term" value="C:cytosol"/>
    <property type="evidence" value="ECO:0007669"/>
    <property type="project" value="TreeGrafter"/>
</dbReference>
<comment type="cofactor">
    <cofactor evidence="1">
        <name>FMN</name>
        <dbReference type="ChEBI" id="CHEBI:58210"/>
    </cofactor>
</comment>
<dbReference type="PANTHER" id="PTHR19384:SF128">
    <property type="entry name" value="NADPH OXIDOREDUCTASE A"/>
    <property type="match status" value="1"/>
</dbReference>
<reference evidence="8 9" key="1">
    <citation type="journal article" date="2017" name="Int. J. Parasitol.">
        <title>The genome of the protozoan parasite Cystoisospora suis and a reverse vaccinology approach to identify vaccine candidates.</title>
        <authorList>
            <person name="Palmieri N."/>
            <person name="Shrestha A."/>
            <person name="Ruttkowski B."/>
            <person name="Beck T."/>
            <person name="Vogl C."/>
            <person name="Tomley F."/>
            <person name="Blake D.P."/>
            <person name="Joachim A."/>
        </authorList>
    </citation>
    <scope>NUCLEOTIDE SEQUENCE [LARGE SCALE GENOMIC DNA]</scope>
    <source>
        <strain evidence="8 9">Wien I</strain>
    </source>
</reference>
<feature type="compositionally biased region" description="Basic and acidic residues" evidence="6">
    <location>
        <begin position="89"/>
        <end position="99"/>
    </location>
</feature>
<dbReference type="Pfam" id="PF00258">
    <property type="entry name" value="Flavodoxin_1"/>
    <property type="match status" value="1"/>
</dbReference>
<dbReference type="InterPro" id="IPR039261">
    <property type="entry name" value="FNR_nucleotide-bd"/>
</dbReference>
<feature type="compositionally biased region" description="Basic and acidic residues" evidence="6">
    <location>
        <begin position="574"/>
        <end position="587"/>
    </location>
</feature>
<organism evidence="8 9">
    <name type="scientific">Cystoisospora suis</name>
    <dbReference type="NCBI Taxonomy" id="483139"/>
    <lineage>
        <taxon>Eukaryota</taxon>
        <taxon>Sar</taxon>
        <taxon>Alveolata</taxon>
        <taxon>Apicomplexa</taxon>
        <taxon>Conoidasida</taxon>
        <taxon>Coccidia</taxon>
        <taxon>Eucoccidiorida</taxon>
        <taxon>Eimeriorina</taxon>
        <taxon>Sarcocystidae</taxon>
        <taxon>Cystoisospora</taxon>
    </lineage>
</organism>
<feature type="region of interest" description="Disordered" evidence="6">
    <location>
        <begin position="472"/>
        <end position="503"/>
    </location>
</feature>
<evidence type="ECO:0000256" key="1">
    <source>
        <dbReference type="ARBA" id="ARBA00001917"/>
    </source>
</evidence>
<dbReference type="VEuPathDB" id="ToxoDB:CSUI_002843"/>
<dbReference type="InterPro" id="IPR001433">
    <property type="entry name" value="OxRdtase_FAD/NAD-bd"/>
</dbReference>